<geneLocation type="plasmid" evidence="2 3">
    <name>pBB2</name>
</geneLocation>
<keyword evidence="1" id="KW-0732">Signal</keyword>
<evidence type="ECO:0000256" key="1">
    <source>
        <dbReference type="SAM" id="SignalP"/>
    </source>
</evidence>
<sequence length="434" mass="46194">MMKPLLISVLALAASGAAVAADTDPLDFDYQVVARASERPALIFNDGQSTYIQPRAGQLVTADGAQQNGPYWVIDGVPDVVRYSVNGQSVIARWKRANGFTGEPANPVGDLPGSLAGFSGRIALIGQHGDLALVRAGRSVMPLAAMVKSLAPAGWSGTAQKDIALTEDVSLQRAAGENWLQALGRVLEQRNLYAEVDFERQHVTLRATAPKAFAVDSRRRADAPAASSLAAAPAPVAAELVSTSVPTSATAASATTRAAAPAPAVGTAAEPLTLATAFDANAIRDTKTGRIEIRFDQKPGELLFHDGAGKRLSTEWRDEDKALSLATVDRFTVRGGGKAVEVARVPGIHYLFAQQNEAGLSRVFEKDGATYLSFDKSMGSISVFDESRRGSGEHKDRYYKFNGISTRLTVVADGNVVQVDRVPEVRFYERAVTQ</sequence>
<gene>
    <name evidence="2" type="primary">pilL</name>
    <name evidence="2" type="ordered locus">CNE_BB2p03900</name>
</gene>
<keyword evidence="2" id="KW-0614">Plasmid</keyword>
<evidence type="ECO:0000313" key="3">
    <source>
        <dbReference type="Proteomes" id="UP000006798"/>
    </source>
</evidence>
<feature type="chain" id="PRO_5003377869" evidence="1">
    <location>
        <begin position="21"/>
        <end position="434"/>
    </location>
</feature>
<accession>F8GY59</accession>
<dbReference type="AlphaFoldDB" id="F8GY59"/>
<dbReference type="KEGG" id="cnc:CNE_BB2p03900"/>
<organism evidence="2 3">
    <name type="scientific">Cupriavidus necator (strain ATCC 43291 / DSM 13513 / CCUG 52238 / LMG 8453 / N-1)</name>
    <name type="common">Ralstonia eutropha</name>
    <dbReference type="NCBI Taxonomy" id="1042878"/>
    <lineage>
        <taxon>Bacteria</taxon>
        <taxon>Pseudomonadati</taxon>
        <taxon>Pseudomonadota</taxon>
        <taxon>Betaproteobacteria</taxon>
        <taxon>Burkholderiales</taxon>
        <taxon>Burkholderiaceae</taxon>
        <taxon>Cupriavidus</taxon>
    </lineage>
</organism>
<feature type="signal peptide" evidence="1">
    <location>
        <begin position="1"/>
        <end position="20"/>
    </location>
</feature>
<dbReference type="Proteomes" id="UP000006798">
    <property type="component" value="Plasmid pBB2"/>
</dbReference>
<protein>
    <submittedName>
        <fullName evidence="2">Protein PilL</fullName>
    </submittedName>
</protein>
<name>F8GY59_CUPNN</name>
<evidence type="ECO:0000313" key="2">
    <source>
        <dbReference type="EMBL" id="AEI83183.1"/>
    </source>
</evidence>
<reference evidence="2 3" key="1">
    <citation type="journal article" date="2011" name="J. Bacteriol.">
        <title>Complete genome sequence of the type strain Cupriavidus necator N-1.</title>
        <authorList>
            <person name="Poehlein A."/>
            <person name="Kusian B."/>
            <person name="Friedrich B."/>
            <person name="Daniel R."/>
            <person name="Bowien B."/>
        </authorList>
    </citation>
    <scope>NUCLEOTIDE SEQUENCE [LARGE SCALE GENOMIC DNA]</scope>
    <source>
        <strain evidence="3">ATCC 43291 / DSM 13513 / CCUG 52238 / LMG 8453 / N-1</strain>
        <plasmid evidence="2 3">pBB2</plasmid>
    </source>
</reference>
<dbReference type="GeneID" id="34307439"/>
<dbReference type="RefSeq" id="WP_013954466.1">
    <property type="nucleotide sequence ID" value="NC_015724.1"/>
</dbReference>
<proteinExistence type="predicted"/>
<dbReference type="HOGENOM" id="CLU_054158_0_0_4"/>
<dbReference type="EMBL" id="CP002880">
    <property type="protein sequence ID" value="AEI83183.1"/>
    <property type="molecule type" value="Genomic_DNA"/>
</dbReference>